<evidence type="ECO:0000256" key="5">
    <source>
        <dbReference type="ARBA" id="ARBA00023239"/>
    </source>
</evidence>
<dbReference type="PANTHER" id="PTHR42844">
    <property type="entry name" value="DIHYDRONEOPTERIN ALDOLASE 1-RELATED"/>
    <property type="match status" value="1"/>
</dbReference>
<evidence type="ECO:0000256" key="3">
    <source>
        <dbReference type="ARBA" id="ARBA00005708"/>
    </source>
</evidence>
<organism evidence="8 9">
    <name type="scientific">Kiloniella laminariae</name>
    <dbReference type="NCBI Taxonomy" id="454162"/>
    <lineage>
        <taxon>Bacteria</taxon>
        <taxon>Pseudomonadati</taxon>
        <taxon>Pseudomonadota</taxon>
        <taxon>Alphaproteobacteria</taxon>
        <taxon>Rhodospirillales</taxon>
        <taxon>Kiloniellaceae</taxon>
        <taxon>Kiloniella</taxon>
    </lineage>
</organism>
<dbReference type="EC" id="4.1.2.25" evidence="6"/>
<comment type="function">
    <text evidence="6">Catalyzes the conversion of 7,8-dihydroneopterin to 6-hydroxymethyl-7,8-dihydropterin.</text>
</comment>
<name>A0ABT4LLR1_9PROT</name>
<dbReference type="SMART" id="SM00905">
    <property type="entry name" value="FolB"/>
    <property type="match status" value="1"/>
</dbReference>
<evidence type="ECO:0000256" key="2">
    <source>
        <dbReference type="ARBA" id="ARBA00005013"/>
    </source>
</evidence>
<dbReference type="Gene3D" id="3.30.1130.10">
    <property type="match status" value="1"/>
</dbReference>
<dbReference type="RefSeq" id="WP_269424031.1">
    <property type="nucleotide sequence ID" value="NZ_JAPWGY010000004.1"/>
</dbReference>
<dbReference type="InterPro" id="IPR006156">
    <property type="entry name" value="Dihydroneopterin_aldolase"/>
</dbReference>
<keyword evidence="5 6" id="KW-0456">Lyase</keyword>
<evidence type="ECO:0000256" key="1">
    <source>
        <dbReference type="ARBA" id="ARBA00001353"/>
    </source>
</evidence>
<comment type="catalytic activity">
    <reaction evidence="1 6">
        <text>7,8-dihydroneopterin = 6-hydroxymethyl-7,8-dihydropterin + glycolaldehyde</text>
        <dbReference type="Rhea" id="RHEA:10540"/>
        <dbReference type="ChEBI" id="CHEBI:17001"/>
        <dbReference type="ChEBI" id="CHEBI:17071"/>
        <dbReference type="ChEBI" id="CHEBI:44841"/>
        <dbReference type="EC" id="4.1.2.25"/>
    </reaction>
</comment>
<feature type="domain" description="Dihydroneopterin aldolase/epimerase" evidence="7">
    <location>
        <begin position="19"/>
        <end position="128"/>
    </location>
</feature>
<keyword evidence="4 6" id="KW-0289">Folate biosynthesis</keyword>
<sequence>MAPEKKLPAIKSNLTEQRLVVRDLTLSCHIGLTDEERLRPQRLRVSLELTLNPVAVNDDQIDETVNYGTLVKKVRDVCLKNNVRLLETLATQISEACFFDERIKTVAMRIEKLDRYPDVAGVGIEITRTRS</sequence>
<evidence type="ECO:0000313" key="9">
    <source>
        <dbReference type="Proteomes" id="UP001069802"/>
    </source>
</evidence>
<dbReference type="InterPro" id="IPR043133">
    <property type="entry name" value="GTP-CH-I_C/QueF"/>
</dbReference>
<dbReference type="NCBIfam" id="TIGR00526">
    <property type="entry name" value="folB_dom"/>
    <property type="match status" value="1"/>
</dbReference>
<evidence type="ECO:0000256" key="4">
    <source>
        <dbReference type="ARBA" id="ARBA00022909"/>
    </source>
</evidence>
<evidence type="ECO:0000256" key="6">
    <source>
        <dbReference type="RuleBase" id="RU362079"/>
    </source>
</evidence>
<evidence type="ECO:0000259" key="7">
    <source>
        <dbReference type="SMART" id="SM00905"/>
    </source>
</evidence>
<proteinExistence type="inferred from homology"/>
<evidence type="ECO:0000313" key="8">
    <source>
        <dbReference type="EMBL" id="MCZ4281880.1"/>
    </source>
</evidence>
<comment type="pathway">
    <text evidence="2 6">Cofactor biosynthesis; tetrahydrofolate biosynthesis; 2-amino-4-hydroxy-6-hydroxymethyl-7,8-dihydropteridine diphosphate from 7,8-dihydroneopterin triphosphate: step 3/4.</text>
</comment>
<accession>A0ABT4LLR1</accession>
<gene>
    <name evidence="8" type="primary">folB</name>
    <name evidence="8" type="ORF">O4H49_13900</name>
</gene>
<dbReference type="PANTHER" id="PTHR42844:SF1">
    <property type="entry name" value="DIHYDRONEOPTERIN ALDOLASE 1-RELATED"/>
    <property type="match status" value="1"/>
</dbReference>
<dbReference type="GO" id="GO:0004150">
    <property type="term" value="F:dihydroneopterin aldolase activity"/>
    <property type="evidence" value="ECO:0007669"/>
    <property type="project" value="UniProtKB-EC"/>
</dbReference>
<reference evidence="8" key="1">
    <citation type="submission" date="2022-12" db="EMBL/GenBank/DDBJ databases">
        <title>Bacterial isolates from different developmental stages of Nematostella vectensis.</title>
        <authorList>
            <person name="Fraune S."/>
        </authorList>
    </citation>
    <scope>NUCLEOTIDE SEQUENCE</scope>
    <source>
        <strain evidence="8">G21630-S1</strain>
    </source>
</reference>
<dbReference type="EMBL" id="JAPWGY010000004">
    <property type="protein sequence ID" value="MCZ4281880.1"/>
    <property type="molecule type" value="Genomic_DNA"/>
</dbReference>
<dbReference type="SUPFAM" id="SSF55620">
    <property type="entry name" value="Tetrahydrobiopterin biosynthesis enzymes-like"/>
    <property type="match status" value="1"/>
</dbReference>
<keyword evidence="9" id="KW-1185">Reference proteome</keyword>
<protein>
    <recommendedName>
        <fullName evidence="6">7,8-dihydroneopterin aldolase</fullName>
        <ecNumber evidence="6">4.1.2.25</ecNumber>
    </recommendedName>
</protein>
<dbReference type="Proteomes" id="UP001069802">
    <property type="component" value="Unassembled WGS sequence"/>
</dbReference>
<comment type="similarity">
    <text evidence="3 6">Belongs to the DHNA family.</text>
</comment>
<dbReference type="Pfam" id="PF02152">
    <property type="entry name" value="FolB"/>
    <property type="match status" value="1"/>
</dbReference>
<dbReference type="InterPro" id="IPR006157">
    <property type="entry name" value="FolB_dom"/>
</dbReference>
<comment type="caution">
    <text evidence="8">The sequence shown here is derived from an EMBL/GenBank/DDBJ whole genome shotgun (WGS) entry which is preliminary data.</text>
</comment>
<dbReference type="NCBIfam" id="TIGR00525">
    <property type="entry name" value="folB"/>
    <property type="match status" value="1"/>
</dbReference>